<evidence type="ECO:0000313" key="5">
    <source>
        <dbReference type="Proteomes" id="UP000053676"/>
    </source>
</evidence>
<keyword evidence="2" id="KW-0812">Transmembrane</keyword>
<dbReference type="EMBL" id="KI660183">
    <property type="protein sequence ID" value="ETN77249.1"/>
    <property type="molecule type" value="Genomic_DNA"/>
</dbReference>
<evidence type="ECO:0000256" key="2">
    <source>
        <dbReference type="SAM" id="Phobius"/>
    </source>
</evidence>
<proteinExistence type="inferred from homology"/>
<name>W2T6J9_NECAM</name>
<dbReference type="AlphaFoldDB" id="W2T6J9"/>
<feature type="transmembrane region" description="Helical" evidence="2">
    <location>
        <begin position="31"/>
        <end position="52"/>
    </location>
</feature>
<dbReference type="GO" id="GO:0007606">
    <property type="term" value="P:sensory perception of chemical stimulus"/>
    <property type="evidence" value="ECO:0007669"/>
    <property type="project" value="InterPro"/>
</dbReference>
<protein>
    <recommendedName>
        <fullName evidence="6">Sre G protein-coupled chemoreceptor</fullName>
    </recommendedName>
</protein>
<dbReference type="GO" id="GO:0016020">
    <property type="term" value="C:membrane"/>
    <property type="evidence" value="ECO:0007669"/>
    <property type="project" value="InterPro"/>
</dbReference>
<dbReference type="OMA" id="CANTPYL"/>
<dbReference type="Pfam" id="PF03125">
    <property type="entry name" value="Sre"/>
    <property type="match status" value="1"/>
</dbReference>
<comment type="similarity">
    <text evidence="1">Belongs to the nematode receptor-like protein sre family.</text>
</comment>
<accession>W2T6J9</accession>
<feature type="transmembrane region" description="Helical" evidence="2">
    <location>
        <begin position="64"/>
        <end position="82"/>
    </location>
</feature>
<evidence type="ECO:0000313" key="4">
    <source>
        <dbReference type="EMBL" id="ETN77249.1"/>
    </source>
</evidence>
<dbReference type="OrthoDB" id="5820709at2759"/>
<evidence type="ECO:0000256" key="1">
    <source>
        <dbReference type="ARBA" id="ARBA00006803"/>
    </source>
</evidence>
<keyword evidence="3" id="KW-0732">Signal</keyword>
<evidence type="ECO:0000256" key="3">
    <source>
        <dbReference type="SAM" id="SignalP"/>
    </source>
</evidence>
<sequence>MYVSLCAMMLLLERVVATSRPAQYEHSRPWLYFWLCQPICLLLSAGIAALKYVPWFSAGNRHTYALLIMMFFIISLLVMLFSCNKYMTRKVAGRGMTLGLRYQLAENIKALKIIIPIIVCDSLITVFDIGVEQFFGASRTFDMSRCANTPYLYEFICCQLIRFIIQFAIPIWTCYSHPSLRKFFKKNHNVSGDEHEGKRRVIKNVLGSNIGDTQQKETYTAVLNRIWIQTNVIQQNE</sequence>
<dbReference type="PANTHER" id="PTHR47518">
    <property type="entry name" value="SERPENTINE RECEPTOR CLASS EPSILON-13-RELATED"/>
    <property type="match status" value="1"/>
</dbReference>
<gene>
    <name evidence="4" type="ORF">NECAME_11182</name>
</gene>
<feature type="chain" id="PRO_5004824889" description="Sre G protein-coupled chemoreceptor" evidence="3">
    <location>
        <begin position="18"/>
        <end position="237"/>
    </location>
</feature>
<dbReference type="InterPro" id="IPR004151">
    <property type="entry name" value="7TM_GPCR_serpentine_rcpt_Sre"/>
</dbReference>
<dbReference type="InterPro" id="IPR052854">
    <property type="entry name" value="Serpentine_rcpt_epsilon"/>
</dbReference>
<dbReference type="Proteomes" id="UP000053676">
    <property type="component" value="Unassembled WGS sequence"/>
</dbReference>
<reference evidence="5" key="1">
    <citation type="journal article" date="2014" name="Nat. Genet.">
        <title>Genome of the human hookworm Necator americanus.</title>
        <authorList>
            <person name="Tang Y.T."/>
            <person name="Gao X."/>
            <person name="Rosa B.A."/>
            <person name="Abubucker S."/>
            <person name="Hallsworth-Pepin K."/>
            <person name="Martin J."/>
            <person name="Tyagi R."/>
            <person name="Heizer E."/>
            <person name="Zhang X."/>
            <person name="Bhonagiri-Palsikar V."/>
            <person name="Minx P."/>
            <person name="Warren W.C."/>
            <person name="Wang Q."/>
            <person name="Zhan B."/>
            <person name="Hotez P.J."/>
            <person name="Sternberg P.W."/>
            <person name="Dougall A."/>
            <person name="Gaze S.T."/>
            <person name="Mulvenna J."/>
            <person name="Sotillo J."/>
            <person name="Ranganathan S."/>
            <person name="Rabelo E.M."/>
            <person name="Wilson R.K."/>
            <person name="Felgner P.L."/>
            <person name="Bethony J."/>
            <person name="Hawdon J.M."/>
            <person name="Gasser R.B."/>
            <person name="Loukas A."/>
            <person name="Mitreva M."/>
        </authorList>
    </citation>
    <scope>NUCLEOTIDE SEQUENCE [LARGE SCALE GENOMIC DNA]</scope>
</reference>
<organism evidence="4 5">
    <name type="scientific">Necator americanus</name>
    <name type="common">Human hookworm</name>
    <dbReference type="NCBI Taxonomy" id="51031"/>
    <lineage>
        <taxon>Eukaryota</taxon>
        <taxon>Metazoa</taxon>
        <taxon>Ecdysozoa</taxon>
        <taxon>Nematoda</taxon>
        <taxon>Chromadorea</taxon>
        <taxon>Rhabditida</taxon>
        <taxon>Rhabditina</taxon>
        <taxon>Rhabditomorpha</taxon>
        <taxon>Strongyloidea</taxon>
        <taxon>Ancylostomatidae</taxon>
        <taxon>Bunostominae</taxon>
        <taxon>Necator</taxon>
    </lineage>
</organism>
<dbReference type="KEGG" id="nai:NECAME_11182"/>
<feature type="signal peptide" evidence="3">
    <location>
        <begin position="1"/>
        <end position="17"/>
    </location>
</feature>
<keyword evidence="5" id="KW-1185">Reference proteome</keyword>
<keyword evidence="2" id="KW-1133">Transmembrane helix</keyword>
<keyword evidence="2" id="KW-0472">Membrane</keyword>
<evidence type="ECO:0008006" key="6">
    <source>
        <dbReference type="Google" id="ProtNLM"/>
    </source>
</evidence>
<dbReference type="PANTHER" id="PTHR47518:SF7">
    <property type="entry name" value="G_PROTEIN_RECEP_F1_2 DOMAIN-CONTAINING PROTEIN"/>
    <property type="match status" value="1"/>
</dbReference>